<evidence type="ECO:0000256" key="4">
    <source>
        <dbReference type="ARBA" id="ARBA00023004"/>
    </source>
</evidence>
<dbReference type="AlphaFoldDB" id="A0A833UFI5"/>
<evidence type="ECO:0000313" key="8">
    <source>
        <dbReference type="Proteomes" id="UP000619265"/>
    </source>
</evidence>
<reference evidence="7" key="2">
    <citation type="submission" date="2020-03" db="EMBL/GenBank/DDBJ databases">
        <title>Walnut 2.0.</title>
        <authorList>
            <person name="Marrano A."/>
            <person name="Britton M."/>
            <person name="Zimin A.V."/>
            <person name="Zaini P.A."/>
            <person name="Workman R."/>
            <person name="Puiu D."/>
            <person name="Bianco L."/>
            <person name="Allen B.J."/>
            <person name="Troggio M."/>
            <person name="Leslie C.A."/>
            <person name="Timp W."/>
            <person name="Dendekar A."/>
            <person name="Salzberg S.L."/>
            <person name="Neale D.B."/>
        </authorList>
    </citation>
    <scope>NUCLEOTIDE SEQUENCE</scope>
    <source>
        <tissue evidence="7">Leaves</tissue>
    </source>
</reference>
<reference evidence="7" key="1">
    <citation type="submission" date="2015-10" db="EMBL/GenBank/DDBJ databases">
        <authorList>
            <person name="Martinez-Garcia P.J."/>
            <person name="Crepeau M.W."/>
            <person name="Puiu D."/>
            <person name="Gonzalez-Ibeas D."/>
            <person name="Whalen J."/>
            <person name="Stevens K."/>
            <person name="Paul R."/>
            <person name="Butterfield T."/>
            <person name="Britton M."/>
            <person name="Reagan R."/>
            <person name="Chakraborty S."/>
            <person name="Walawage S.L."/>
            <person name="Vasquez-Gross H.A."/>
            <person name="Cardeno C."/>
            <person name="Famula R."/>
            <person name="Pratt K."/>
            <person name="Kuruganti S."/>
            <person name="Aradhya M.K."/>
            <person name="Leslie C.A."/>
            <person name="Dandekar A.M."/>
            <person name="Salzberg S.L."/>
            <person name="Wegrzyn J.L."/>
            <person name="Langley C.H."/>
            <person name="Neale D.B."/>
        </authorList>
    </citation>
    <scope>NUCLEOTIDE SEQUENCE</scope>
    <source>
        <tissue evidence="7">Leaves</tissue>
    </source>
</reference>
<dbReference type="InterPro" id="IPR050295">
    <property type="entry name" value="Plant_2OG-oxidoreductases"/>
</dbReference>
<accession>A0A833UFI5</accession>
<keyword evidence="5" id="KW-0560">Oxidoreductase</keyword>
<evidence type="ECO:0000256" key="1">
    <source>
        <dbReference type="ARBA" id="ARBA00008056"/>
    </source>
</evidence>
<evidence type="ECO:0000259" key="6">
    <source>
        <dbReference type="PROSITE" id="PS51471"/>
    </source>
</evidence>
<keyword evidence="2 5" id="KW-0479">Metal-binding</keyword>
<sequence length="265" mass="30126">MDTKVLSTGVRYTSLPQSYIRPESERPRLSEISACEDVPIIDLGIADRSKIVKQIRDACKSFGFFQVINHGVSPEAVQKMLEVAIEFFSLPVEEKLKLYSDDPSKTVRLSTSFNVKKEKVHNWRDYLRLHCYPLDKYVLEWPSNPPTFKEIVSNYCMEVRELGYRIQELIAESLGVEKDSIKNILGEQGQHMAVNYYPPCPEPELTYGLPGHTDPNALTILLQDLHVAGLQVLIDGKWLAVNPHPNAFVINLGDQLQVTAIHYIM</sequence>
<protein>
    <recommendedName>
        <fullName evidence="6">Fe2OG dioxygenase domain-containing protein</fullName>
    </recommendedName>
</protein>
<comment type="caution">
    <text evidence="7">The sequence shown here is derived from an EMBL/GenBank/DDBJ whole genome shotgun (WGS) entry which is preliminary data.</text>
</comment>
<dbReference type="InterPro" id="IPR044861">
    <property type="entry name" value="IPNS-like_FE2OG_OXY"/>
</dbReference>
<dbReference type="Pfam" id="PF03171">
    <property type="entry name" value="2OG-FeII_Oxy"/>
    <property type="match status" value="1"/>
</dbReference>
<dbReference type="Pfam" id="PF14226">
    <property type="entry name" value="DIOX_N"/>
    <property type="match status" value="1"/>
</dbReference>
<dbReference type="Gramene" id="Jr13_24370_p1">
    <property type="protein sequence ID" value="cds.Jr13_24370_p1"/>
    <property type="gene ID" value="Jr13_24370"/>
</dbReference>
<dbReference type="SUPFAM" id="SSF51197">
    <property type="entry name" value="Clavaminate synthase-like"/>
    <property type="match status" value="1"/>
</dbReference>
<dbReference type="InterPro" id="IPR005123">
    <property type="entry name" value="Oxoglu/Fe-dep_dioxygenase_dom"/>
</dbReference>
<organism evidence="7 8">
    <name type="scientific">Juglans regia</name>
    <name type="common">English walnut</name>
    <dbReference type="NCBI Taxonomy" id="51240"/>
    <lineage>
        <taxon>Eukaryota</taxon>
        <taxon>Viridiplantae</taxon>
        <taxon>Streptophyta</taxon>
        <taxon>Embryophyta</taxon>
        <taxon>Tracheophyta</taxon>
        <taxon>Spermatophyta</taxon>
        <taxon>Magnoliopsida</taxon>
        <taxon>eudicotyledons</taxon>
        <taxon>Gunneridae</taxon>
        <taxon>Pentapetalae</taxon>
        <taxon>rosids</taxon>
        <taxon>fabids</taxon>
        <taxon>Fagales</taxon>
        <taxon>Juglandaceae</taxon>
        <taxon>Juglans</taxon>
    </lineage>
</organism>
<evidence type="ECO:0000256" key="2">
    <source>
        <dbReference type="ARBA" id="ARBA00022723"/>
    </source>
</evidence>
<keyword evidence="4 5" id="KW-0408">Iron</keyword>
<gene>
    <name evidence="7" type="ORF">F2P56_030864</name>
</gene>
<dbReference type="Proteomes" id="UP000619265">
    <property type="component" value="Unassembled WGS sequence"/>
</dbReference>
<keyword evidence="3" id="KW-0847">Vitamin C</keyword>
<proteinExistence type="inferred from homology"/>
<name>A0A833UFI5_JUGRE</name>
<evidence type="ECO:0000313" key="7">
    <source>
        <dbReference type="EMBL" id="KAF5450525.1"/>
    </source>
</evidence>
<comment type="similarity">
    <text evidence="1 5">Belongs to the iron/ascorbate-dependent oxidoreductase family.</text>
</comment>
<dbReference type="GO" id="GO:0046872">
    <property type="term" value="F:metal ion binding"/>
    <property type="evidence" value="ECO:0007669"/>
    <property type="project" value="UniProtKB-KW"/>
</dbReference>
<feature type="domain" description="Fe2OG dioxygenase" evidence="6">
    <location>
        <begin position="188"/>
        <end position="265"/>
    </location>
</feature>
<dbReference type="EMBL" id="LIHL02000013">
    <property type="protein sequence ID" value="KAF5450525.1"/>
    <property type="molecule type" value="Genomic_DNA"/>
</dbReference>
<evidence type="ECO:0000256" key="5">
    <source>
        <dbReference type="RuleBase" id="RU003682"/>
    </source>
</evidence>
<dbReference type="InterPro" id="IPR026992">
    <property type="entry name" value="DIOX_N"/>
</dbReference>
<dbReference type="GO" id="GO:0016491">
    <property type="term" value="F:oxidoreductase activity"/>
    <property type="evidence" value="ECO:0007669"/>
    <property type="project" value="UniProtKB-KW"/>
</dbReference>
<evidence type="ECO:0000256" key="3">
    <source>
        <dbReference type="ARBA" id="ARBA00022896"/>
    </source>
</evidence>
<dbReference type="GO" id="GO:0031418">
    <property type="term" value="F:L-ascorbic acid binding"/>
    <property type="evidence" value="ECO:0007669"/>
    <property type="project" value="UniProtKB-KW"/>
</dbReference>
<dbReference type="InterPro" id="IPR027443">
    <property type="entry name" value="IPNS-like_sf"/>
</dbReference>
<dbReference type="PROSITE" id="PS51471">
    <property type="entry name" value="FE2OG_OXY"/>
    <property type="match status" value="1"/>
</dbReference>
<dbReference type="Gene3D" id="2.60.120.330">
    <property type="entry name" value="B-lactam Antibiotic, Isopenicillin N Synthase, Chain"/>
    <property type="match status" value="1"/>
</dbReference>
<dbReference type="PANTHER" id="PTHR47991">
    <property type="entry name" value="OXOGLUTARATE/IRON-DEPENDENT DIOXYGENASE"/>
    <property type="match status" value="1"/>
</dbReference>